<dbReference type="Proteomes" id="UP000249396">
    <property type="component" value="Unassembled WGS sequence"/>
</dbReference>
<name>A0A2W4REF5_9GAMM</name>
<keyword evidence="1 2" id="KW-0597">Phosphoprotein</keyword>
<accession>A0A2W4REF5</accession>
<evidence type="ECO:0000313" key="4">
    <source>
        <dbReference type="EMBL" id="PZN81593.1"/>
    </source>
</evidence>
<gene>
    <name evidence="4" type="ORF">DM484_08140</name>
</gene>
<dbReference type="Gene3D" id="3.40.50.2300">
    <property type="match status" value="1"/>
</dbReference>
<evidence type="ECO:0000259" key="3">
    <source>
        <dbReference type="PROSITE" id="PS50110"/>
    </source>
</evidence>
<evidence type="ECO:0000256" key="1">
    <source>
        <dbReference type="ARBA" id="ARBA00022553"/>
    </source>
</evidence>
<evidence type="ECO:0000313" key="5">
    <source>
        <dbReference type="Proteomes" id="UP000249396"/>
    </source>
</evidence>
<dbReference type="InterPro" id="IPR050595">
    <property type="entry name" value="Bact_response_regulator"/>
</dbReference>
<dbReference type="SUPFAM" id="SSF52172">
    <property type="entry name" value="CheY-like"/>
    <property type="match status" value="1"/>
</dbReference>
<reference evidence="4 5" key="1">
    <citation type="journal article" date="2018" name="Aquat. Microb. Ecol.">
        <title>Gammaproteobacterial methanotrophs dominate.</title>
        <authorList>
            <person name="Rissanen A.J."/>
            <person name="Saarenheimo J."/>
            <person name="Tiirola M."/>
            <person name="Peura S."/>
            <person name="Aalto S.L."/>
            <person name="Karvinen A."/>
            <person name="Nykanen H."/>
        </authorList>
    </citation>
    <scope>NUCLEOTIDE SEQUENCE [LARGE SCALE GENOMIC DNA]</scope>
    <source>
        <strain evidence="4">AMbin10</strain>
    </source>
</reference>
<dbReference type="PROSITE" id="PS50110">
    <property type="entry name" value="RESPONSE_REGULATORY"/>
    <property type="match status" value="1"/>
</dbReference>
<protein>
    <recommendedName>
        <fullName evidence="3">Response regulatory domain-containing protein</fullName>
    </recommendedName>
</protein>
<dbReference type="EMBL" id="QJPH01000263">
    <property type="protein sequence ID" value="PZN81593.1"/>
    <property type="molecule type" value="Genomic_DNA"/>
</dbReference>
<dbReference type="SMART" id="SM00448">
    <property type="entry name" value="REC"/>
    <property type="match status" value="1"/>
</dbReference>
<evidence type="ECO:0000256" key="2">
    <source>
        <dbReference type="PROSITE-ProRule" id="PRU00169"/>
    </source>
</evidence>
<comment type="caution">
    <text evidence="4">The sequence shown here is derived from an EMBL/GenBank/DDBJ whole genome shotgun (WGS) entry which is preliminary data.</text>
</comment>
<dbReference type="Pfam" id="PF00072">
    <property type="entry name" value="Response_reg"/>
    <property type="match status" value="1"/>
</dbReference>
<dbReference type="PANTHER" id="PTHR44591">
    <property type="entry name" value="STRESS RESPONSE REGULATOR PROTEIN 1"/>
    <property type="match status" value="1"/>
</dbReference>
<dbReference type="InterPro" id="IPR011006">
    <property type="entry name" value="CheY-like_superfamily"/>
</dbReference>
<proteinExistence type="predicted"/>
<dbReference type="InterPro" id="IPR001789">
    <property type="entry name" value="Sig_transdc_resp-reg_receiver"/>
</dbReference>
<feature type="domain" description="Response regulatory" evidence="3">
    <location>
        <begin position="5"/>
        <end position="119"/>
    </location>
</feature>
<organism evidence="4 5">
    <name type="scientific">Candidatus Methylumidiphilus alinenensis</name>
    <dbReference type="NCBI Taxonomy" id="2202197"/>
    <lineage>
        <taxon>Bacteria</taxon>
        <taxon>Pseudomonadati</taxon>
        <taxon>Pseudomonadota</taxon>
        <taxon>Gammaproteobacteria</taxon>
        <taxon>Methylococcales</taxon>
        <taxon>Candidatus Methylumidiphilus</taxon>
    </lineage>
</organism>
<sequence length="136" mass="14962">MKPTLIVIIEDHASVAKALQRLIRSFGFAAETFGSGPAFLDWLQENQPDCVVLDIHMPQMSGFEIKAHLAAEHRSLPTIFITGSDDPDDEWRACRANSSPFIQKPFTADQMLSALQTALNVRIGLKTNSVKSPSPV</sequence>
<dbReference type="PANTHER" id="PTHR44591:SF25">
    <property type="entry name" value="CHEMOTAXIS TWO-COMPONENT RESPONSE REGULATOR"/>
    <property type="match status" value="1"/>
</dbReference>
<feature type="modified residue" description="4-aspartylphosphate" evidence="2">
    <location>
        <position position="54"/>
    </location>
</feature>
<dbReference type="AlphaFoldDB" id="A0A2W4REF5"/>
<dbReference type="GO" id="GO:0000160">
    <property type="term" value="P:phosphorelay signal transduction system"/>
    <property type="evidence" value="ECO:0007669"/>
    <property type="project" value="InterPro"/>
</dbReference>